<reference evidence="8" key="1">
    <citation type="journal article" date="2019" name="Int. J. Syst. Evol. Microbiol.">
        <title>The Global Catalogue of Microorganisms (GCM) 10K type strain sequencing project: providing services to taxonomists for standard genome sequencing and annotation.</title>
        <authorList>
            <consortium name="The Broad Institute Genomics Platform"/>
            <consortium name="The Broad Institute Genome Sequencing Center for Infectious Disease"/>
            <person name="Wu L."/>
            <person name="Ma J."/>
        </authorList>
    </citation>
    <scope>NUCLEOTIDE SEQUENCE [LARGE SCALE GENOMIC DNA]</scope>
    <source>
        <strain evidence="8">JCM 17130</strain>
    </source>
</reference>
<dbReference type="InterPro" id="IPR001406">
    <property type="entry name" value="PsdUridine_synth_TruA"/>
</dbReference>
<protein>
    <recommendedName>
        <fullName evidence="4">tRNA pseudouridine synthase A</fullName>
        <ecNumber evidence="4">5.4.99.12</ecNumber>
    </recommendedName>
    <alternativeName>
        <fullName evidence="4">tRNA pseudouridine(38-40) synthase</fullName>
    </alternativeName>
    <alternativeName>
        <fullName evidence="4">tRNA pseudouridylate synthase I</fullName>
    </alternativeName>
    <alternativeName>
        <fullName evidence="4">tRNA-uridine isomerase I</fullName>
    </alternativeName>
</protein>
<evidence type="ECO:0000256" key="2">
    <source>
        <dbReference type="ARBA" id="ARBA00022694"/>
    </source>
</evidence>
<dbReference type="Pfam" id="PF01416">
    <property type="entry name" value="PseudoU_synth_1"/>
    <property type="match status" value="1"/>
</dbReference>
<feature type="domain" description="Pseudouridine synthase I TruA alpha/beta" evidence="6">
    <location>
        <begin position="177"/>
        <end position="280"/>
    </location>
</feature>
<dbReference type="InterPro" id="IPR020103">
    <property type="entry name" value="PsdUridine_synth_cat_dom_sf"/>
</dbReference>
<name>A0ABW4L1W8_9MICO</name>
<dbReference type="NCBIfam" id="TIGR00071">
    <property type="entry name" value="hisT_truA"/>
    <property type="match status" value="1"/>
</dbReference>
<proteinExistence type="inferred from homology"/>
<dbReference type="HAMAP" id="MF_00171">
    <property type="entry name" value="TruA"/>
    <property type="match status" value="1"/>
</dbReference>
<comment type="caution">
    <text evidence="7">The sequence shown here is derived from an EMBL/GenBank/DDBJ whole genome shotgun (WGS) entry which is preliminary data.</text>
</comment>
<dbReference type="EC" id="5.4.99.12" evidence="4"/>
<dbReference type="InterPro" id="IPR020097">
    <property type="entry name" value="PsdUridine_synth_TruA_a/b_dom"/>
</dbReference>
<comment type="function">
    <text evidence="4">Formation of pseudouridine at positions 38, 39 and 40 in the anticodon stem and loop of transfer RNAs.</text>
</comment>
<dbReference type="PIRSF" id="PIRSF001430">
    <property type="entry name" value="tRNA_psdUrid_synth"/>
    <property type="match status" value="1"/>
</dbReference>
<keyword evidence="3 4" id="KW-0413">Isomerase</keyword>
<dbReference type="PANTHER" id="PTHR11142">
    <property type="entry name" value="PSEUDOURIDYLATE SYNTHASE"/>
    <property type="match status" value="1"/>
</dbReference>
<evidence type="ECO:0000256" key="3">
    <source>
        <dbReference type="ARBA" id="ARBA00023235"/>
    </source>
</evidence>
<keyword evidence="2 4" id="KW-0819">tRNA processing</keyword>
<dbReference type="EMBL" id="JBHUEE010000001">
    <property type="protein sequence ID" value="MFD1716575.1"/>
    <property type="molecule type" value="Genomic_DNA"/>
</dbReference>
<evidence type="ECO:0000256" key="5">
    <source>
        <dbReference type="RuleBase" id="RU003792"/>
    </source>
</evidence>
<sequence length="300" mass="32658">MSTSPADDLVRVRLDLAYDGSDFAGWATQPGLRTVQGVVEDALTTVLRLDRPARLTVAGRTDAGVHARGQVAHVDLPRPAWDGVVGRSDRRPGEALVTKLSGVLSRGHLPRGASDVVIHRATEAPAGFDARFSAVWRRYVYRIADRPEVVDPLRRREVVRITRHLDVAGMEESTWGLLGEHDFAAYCKPREGATTIRELLDFQWRRVPPFAPDAGLVIAEVRADAFCHSMVRALVGACLAVGEGRRSPEWPAEVLEAGVRDSAVTVAPAHGLTLEEVAYPADGELAERAAAARTVRTLEE</sequence>
<feature type="active site" description="Nucleophile" evidence="4">
    <location>
        <position position="62"/>
    </location>
</feature>
<evidence type="ECO:0000256" key="1">
    <source>
        <dbReference type="ARBA" id="ARBA00009375"/>
    </source>
</evidence>
<dbReference type="RefSeq" id="WP_388002006.1">
    <property type="nucleotide sequence ID" value="NZ_JBHUEE010000001.1"/>
</dbReference>
<dbReference type="PANTHER" id="PTHR11142:SF0">
    <property type="entry name" value="TRNA PSEUDOURIDINE SYNTHASE-LIKE 1"/>
    <property type="match status" value="1"/>
</dbReference>
<gene>
    <name evidence="4 7" type="primary">truA</name>
    <name evidence="7" type="ORF">ACFSE6_01920</name>
</gene>
<organism evidence="7 8">
    <name type="scientific">Georgenia deserti</name>
    <dbReference type="NCBI Taxonomy" id="2093781"/>
    <lineage>
        <taxon>Bacteria</taxon>
        <taxon>Bacillati</taxon>
        <taxon>Actinomycetota</taxon>
        <taxon>Actinomycetes</taxon>
        <taxon>Micrococcales</taxon>
        <taxon>Bogoriellaceae</taxon>
        <taxon>Georgenia</taxon>
    </lineage>
</organism>
<evidence type="ECO:0000256" key="4">
    <source>
        <dbReference type="HAMAP-Rule" id="MF_00171"/>
    </source>
</evidence>
<comment type="similarity">
    <text evidence="1 4 5">Belongs to the tRNA pseudouridine synthase TruA family.</text>
</comment>
<comment type="subunit">
    <text evidence="4">Homodimer.</text>
</comment>
<accession>A0ABW4L1W8</accession>
<keyword evidence="8" id="KW-1185">Reference proteome</keyword>
<dbReference type="InterPro" id="IPR020095">
    <property type="entry name" value="PsdUridine_synth_TruA_C"/>
</dbReference>
<dbReference type="SUPFAM" id="SSF55120">
    <property type="entry name" value="Pseudouridine synthase"/>
    <property type="match status" value="1"/>
</dbReference>
<dbReference type="CDD" id="cd02570">
    <property type="entry name" value="PseudoU_synth_EcTruA"/>
    <property type="match status" value="1"/>
</dbReference>
<dbReference type="Proteomes" id="UP001597277">
    <property type="component" value="Unassembled WGS sequence"/>
</dbReference>
<comment type="catalytic activity">
    <reaction evidence="4 5">
        <text>uridine(38/39/40) in tRNA = pseudouridine(38/39/40) in tRNA</text>
        <dbReference type="Rhea" id="RHEA:22376"/>
        <dbReference type="Rhea" id="RHEA-COMP:10085"/>
        <dbReference type="Rhea" id="RHEA-COMP:10087"/>
        <dbReference type="ChEBI" id="CHEBI:65314"/>
        <dbReference type="ChEBI" id="CHEBI:65315"/>
        <dbReference type="EC" id="5.4.99.12"/>
    </reaction>
</comment>
<dbReference type="GO" id="GO:0160147">
    <property type="term" value="F:tRNA pseudouridine(38-40) synthase activity"/>
    <property type="evidence" value="ECO:0007669"/>
    <property type="project" value="UniProtKB-EC"/>
</dbReference>
<feature type="binding site" evidence="4">
    <location>
        <position position="139"/>
    </location>
    <ligand>
        <name>substrate</name>
    </ligand>
</feature>
<comment type="caution">
    <text evidence="4">Lacks conserved residue(s) required for the propagation of feature annotation.</text>
</comment>
<evidence type="ECO:0000313" key="8">
    <source>
        <dbReference type="Proteomes" id="UP001597277"/>
    </source>
</evidence>
<evidence type="ECO:0000259" key="6">
    <source>
        <dbReference type="Pfam" id="PF01416"/>
    </source>
</evidence>
<dbReference type="InterPro" id="IPR020094">
    <property type="entry name" value="TruA/RsuA/RluB/E/F_N"/>
</dbReference>
<dbReference type="Gene3D" id="3.30.70.660">
    <property type="entry name" value="Pseudouridine synthase I, catalytic domain, C-terminal subdomain"/>
    <property type="match status" value="1"/>
</dbReference>
<evidence type="ECO:0000313" key="7">
    <source>
        <dbReference type="EMBL" id="MFD1716575.1"/>
    </source>
</evidence>
<dbReference type="Gene3D" id="3.30.70.580">
    <property type="entry name" value="Pseudouridine synthase I, catalytic domain, N-terminal subdomain"/>
    <property type="match status" value="1"/>
</dbReference>